<evidence type="ECO:0000256" key="1">
    <source>
        <dbReference type="ARBA" id="ARBA00004173"/>
    </source>
</evidence>
<accession>A0ABM1BJY6</accession>
<evidence type="ECO:0000313" key="7">
    <source>
        <dbReference type="Proteomes" id="UP000694941"/>
    </source>
</evidence>
<keyword evidence="4" id="KW-0496">Mitochondrion</keyword>
<evidence type="ECO:0000256" key="6">
    <source>
        <dbReference type="ARBA" id="ARBA00035289"/>
    </source>
</evidence>
<dbReference type="RefSeq" id="XP_013783479.1">
    <property type="nucleotide sequence ID" value="XM_013928025.2"/>
</dbReference>
<dbReference type="PANTHER" id="PTHR21183:SF18">
    <property type="entry name" value="LARGE RIBOSOMAL SUBUNIT PROTEIN UL29M"/>
    <property type="match status" value="1"/>
</dbReference>
<evidence type="ECO:0000256" key="3">
    <source>
        <dbReference type="ARBA" id="ARBA00022980"/>
    </source>
</evidence>
<sequence length="154" mass="18189">MASNVFMGSVYKSLRSICSRRACIQGFKRSIQTTKSCKELMEFFDDPKNWGAQEVKSGRAWRKDDLRIKSNADLHKLWYVLLKERNMLKTVEHAAKTEWQLFPSPERIDKVEESMKNLEEVVRERNRAYYMLETGETGERPSEIRIDPFGNEYK</sequence>
<organism evidence="7 8">
    <name type="scientific">Limulus polyphemus</name>
    <name type="common">Atlantic horseshoe crab</name>
    <dbReference type="NCBI Taxonomy" id="6850"/>
    <lineage>
        <taxon>Eukaryota</taxon>
        <taxon>Metazoa</taxon>
        <taxon>Ecdysozoa</taxon>
        <taxon>Arthropoda</taxon>
        <taxon>Chelicerata</taxon>
        <taxon>Merostomata</taxon>
        <taxon>Xiphosura</taxon>
        <taxon>Limulidae</taxon>
        <taxon>Limulus</taxon>
    </lineage>
</organism>
<dbReference type="Gene3D" id="6.10.330.20">
    <property type="match status" value="1"/>
</dbReference>
<dbReference type="InterPro" id="IPR038340">
    <property type="entry name" value="MRP-L47_sf"/>
</dbReference>
<dbReference type="GeneID" id="106467653"/>
<evidence type="ECO:0000256" key="2">
    <source>
        <dbReference type="ARBA" id="ARBA00009254"/>
    </source>
</evidence>
<comment type="similarity">
    <text evidence="2">Belongs to the universal ribosomal protein uL29 family.</text>
</comment>
<keyword evidence="5" id="KW-0687">Ribonucleoprotein</keyword>
<dbReference type="InterPro" id="IPR010729">
    <property type="entry name" value="Ribosomal_uL29_mit"/>
</dbReference>
<dbReference type="Pfam" id="PF06984">
    <property type="entry name" value="MRP-L47"/>
    <property type="match status" value="1"/>
</dbReference>
<reference evidence="8" key="1">
    <citation type="submission" date="2025-08" db="UniProtKB">
        <authorList>
            <consortium name="RefSeq"/>
        </authorList>
    </citation>
    <scope>IDENTIFICATION</scope>
    <source>
        <tissue evidence="8">Muscle</tissue>
    </source>
</reference>
<evidence type="ECO:0000256" key="5">
    <source>
        <dbReference type="ARBA" id="ARBA00023274"/>
    </source>
</evidence>
<dbReference type="PANTHER" id="PTHR21183">
    <property type="entry name" value="RIBOSOMAL PROTEIN L47, MITOCHONDRIAL-RELATED"/>
    <property type="match status" value="1"/>
</dbReference>
<keyword evidence="3" id="KW-0689">Ribosomal protein</keyword>
<evidence type="ECO:0000313" key="8">
    <source>
        <dbReference type="RefSeq" id="XP_013783479.1"/>
    </source>
</evidence>
<proteinExistence type="inferred from homology"/>
<gene>
    <name evidence="8" type="primary">LOC106467653</name>
</gene>
<protein>
    <recommendedName>
        <fullName evidence="6">Large ribosomal subunit protein uL29m</fullName>
    </recommendedName>
</protein>
<evidence type="ECO:0000256" key="4">
    <source>
        <dbReference type="ARBA" id="ARBA00023128"/>
    </source>
</evidence>
<comment type="subcellular location">
    <subcellularLocation>
        <location evidence="1">Mitochondrion</location>
    </subcellularLocation>
</comment>
<keyword evidence="7" id="KW-1185">Reference proteome</keyword>
<dbReference type="Proteomes" id="UP000694941">
    <property type="component" value="Unplaced"/>
</dbReference>
<name>A0ABM1BJY6_LIMPO</name>